<proteinExistence type="predicted"/>
<dbReference type="InterPro" id="IPR001932">
    <property type="entry name" value="PPM-type_phosphatase-like_dom"/>
</dbReference>
<dbReference type="Gene3D" id="3.60.40.10">
    <property type="entry name" value="PPM-type phosphatase domain"/>
    <property type="match status" value="1"/>
</dbReference>
<organism evidence="4 5">
    <name type="scientific">Streptomyces sulfonofaciens</name>
    <dbReference type="NCBI Taxonomy" id="68272"/>
    <lineage>
        <taxon>Bacteria</taxon>
        <taxon>Bacillati</taxon>
        <taxon>Actinomycetota</taxon>
        <taxon>Actinomycetes</taxon>
        <taxon>Kitasatosporales</taxon>
        <taxon>Streptomycetaceae</taxon>
        <taxon>Streptomyces</taxon>
    </lineage>
</organism>
<dbReference type="PANTHER" id="PTHR43156">
    <property type="entry name" value="STAGE II SPORULATION PROTEIN E-RELATED"/>
    <property type="match status" value="1"/>
</dbReference>
<keyword evidence="5" id="KW-1185">Reference proteome</keyword>
<dbReference type="SUPFAM" id="SSF81606">
    <property type="entry name" value="PP2C-like"/>
    <property type="match status" value="1"/>
</dbReference>
<name>A0A919L3H1_9ACTN</name>
<protein>
    <recommendedName>
        <fullName evidence="3">PPM-type phosphatase domain-containing protein</fullName>
    </recommendedName>
</protein>
<comment type="caution">
    <text evidence="4">The sequence shown here is derived from an EMBL/GenBank/DDBJ whole genome shotgun (WGS) entry which is preliminary data.</text>
</comment>
<dbReference type="Pfam" id="PF07228">
    <property type="entry name" value="SpoIIE"/>
    <property type="match status" value="1"/>
</dbReference>
<dbReference type="InterPro" id="IPR052016">
    <property type="entry name" value="Bact_Sigma-Reg"/>
</dbReference>
<dbReference type="EMBL" id="BNCD01000014">
    <property type="protein sequence ID" value="GHH83575.1"/>
    <property type="molecule type" value="Genomic_DNA"/>
</dbReference>
<gene>
    <name evidence="4" type="ORF">GCM10018793_46000</name>
</gene>
<evidence type="ECO:0000256" key="1">
    <source>
        <dbReference type="ARBA" id="ARBA00022801"/>
    </source>
</evidence>
<evidence type="ECO:0000256" key="2">
    <source>
        <dbReference type="SAM" id="MobiDB-lite"/>
    </source>
</evidence>
<evidence type="ECO:0000313" key="5">
    <source>
        <dbReference type="Proteomes" id="UP000603708"/>
    </source>
</evidence>
<keyword evidence="1" id="KW-0378">Hydrolase</keyword>
<accession>A0A919L3H1</accession>
<feature type="compositionally biased region" description="Gly residues" evidence="2">
    <location>
        <begin position="71"/>
        <end position="84"/>
    </location>
</feature>
<dbReference type="AlphaFoldDB" id="A0A919L3H1"/>
<dbReference type="InterPro" id="IPR036457">
    <property type="entry name" value="PPM-type-like_dom_sf"/>
</dbReference>
<feature type="region of interest" description="Disordered" evidence="2">
    <location>
        <begin position="60"/>
        <end position="114"/>
    </location>
</feature>
<dbReference type="PANTHER" id="PTHR43156:SF2">
    <property type="entry name" value="STAGE II SPORULATION PROTEIN E"/>
    <property type="match status" value="1"/>
</dbReference>
<reference evidence="4" key="2">
    <citation type="submission" date="2020-09" db="EMBL/GenBank/DDBJ databases">
        <authorList>
            <person name="Sun Q."/>
            <person name="Ohkuma M."/>
        </authorList>
    </citation>
    <scope>NUCLEOTIDE SEQUENCE</scope>
    <source>
        <strain evidence="4">JCM 5069</strain>
    </source>
</reference>
<reference evidence="4" key="1">
    <citation type="journal article" date="2014" name="Int. J. Syst. Evol. Microbiol.">
        <title>Complete genome sequence of Corynebacterium casei LMG S-19264T (=DSM 44701T), isolated from a smear-ripened cheese.</title>
        <authorList>
            <consortium name="US DOE Joint Genome Institute (JGI-PGF)"/>
            <person name="Walter F."/>
            <person name="Albersmeier A."/>
            <person name="Kalinowski J."/>
            <person name="Ruckert C."/>
        </authorList>
    </citation>
    <scope>NUCLEOTIDE SEQUENCE</scope>
    <source>
        <strain evidence="4">JCM 5069</strain>
    </source>
</reference>
<feature type="region of interest" description="Disordered" evidence="2">
    <location>
        <begin position="458"/>
        <end position="498"/>
    </location>
</feature>
<dbReference type="GO" id="GO:0016791">
    <property type="term" value="F:phosphatase activity"/>
    <property type="evidence" value="ECO:0007669"/>
    <property type="project" value="TreeGrafter"/>
</dbReference>
<dbReference type="Proteomes" id="UP000603708">
    <property type="component" value="Unassembled WGS sequence"/>
</dbReference>
<dbReference type="RefSeq" id="WP_229924856.1">
    <property type="nucleotide sequence ID" value="NZ_BNCD01000014.1"/>
</dbReference>
<sequence>MPRAADHGRMLGDLITASPVITLEQLPEMLAEHTPRAGWPEVLVYVVDLQQTVLSLLGADGTGTERRGCEHQGGGRQDDGGQGGGRRHAGDRKAGDRKTSGRGEERARSLPVEGTAAGQAFQLGRIVADSGEPLAEEPAARRWWVPLLDGTERLGVLRVTADTDISDDAQAAQQLRNLAGLIALLLVSKQGSSDSYAQLVRRRGMNVAAEMAWRLMPPRTFATDRVLISAVMEPAYEVSGDVFDYGVAGDVVHLSLFDAMGHDTAAGLTASLAVAASRSHRRQDTGLLEAAQAVERALTEQFGGGRYATGILAELNTCTGELTWTNHGHHPPVILRRGRTALPLRCPPAPPMGTDLGLPAELCHSRLEPGDRLLLYTDGITEARNRQGEEFGLDRFTGFLTRHHSTGLSVPETLRRLIRHHLQHHQGHLNDDATVLLLEWNGPTAYRPTDVEALAGLPEYTTPADSLRRAWETPTPAGPGAPGEPREPGEPGTAGDPD</sequence>
<feature type="domain" description="PPM-type phosphatase" evidence="3">
    <location>
        <begin position="223"/>
        <end position="440"/>
    </location>
</feature>
<evidence type="ECO:0000259" key="3">
    <source>
        <dbReference type="SMART" id="SM00331"/>
    </source>
</evidence>
<dbReference type="SMART" id="SM00331">
    <property type="entry name" value="PP2C_SIG"/>
    <property type="match status" value="1"/>
</dbReference>
<evidence type="ECO:0000313" key="4">
    <source>
        <dbReference type="EMBL" id="GHH83575.1"/>
    </source>
</evidence>
<feature type="compositionally biased region" description="Basic and acidic residues" evidence="2">
    <location>
        <begin position="91"/>
        <end position="108"/>
    </location>
</feature>